<dbReference type="InterPro" id="IPR032675">
    <property type="entry name" value="LRR_dom_sf"/>
</dbReference>
<keyword evidence="1" id="KW-0732">Signal</keyword>
<dbReference type="Proteomes" id="UP001140206">
    <property type="component" value="Chromosome 3"/>
</dbReference>
<dbReference type="SMART" id="SM00256">
    <property type="entry name" value="FBOX"/>
    <property type="match status" value="1"/>
</dbReference>
<proteinExistence type="predicted"/>
<dbReference type="Gene3D" id="3.80.10.10">
    <property type="entry name" value="Ribonuclease Inhibitor"/>
    <property type="match status" value="1"/>
</dbReference>
<dbReference type="PANTHER" id="PTHR34223:SF51">
    <property type="entry name" value="OS06G0556300 PROTEIN"/>
    <property type="match status" value="1"/>
</dbReference>
<dbReference type="InterPro" id="IPR001810">
    <property type="entry name" value="F-box_dom"/>
</dbReference>
<dbReference type="CDD" id="cd22160">
    <property type="entry name" value="F-box_AtFBL13-like"/>
    <property type="match status" value="1"/>
</dbReference>
<comment type="caution">
    <text evidence="3">The sequence shown here is derived from an EMBL/GenBank/DDBJ whole genome shotgun (WGS) entry which is preliminary data.</text>
</comment>
<dbReference type="Pfam" id="PF23622">
    <property type="entry name" value="LRR_At1g61320_AtMIF1"/>
    <property type="match status" value="1"/>
</dbReference>
<feature type="signal peptide" evidence="1">
    <location>
        <begin position="1"/>
        <end position="21"/>
    </location>
</feature>
<reference evidence="3" key="1">
    <citation type="submission" date="2022-08" db="EMBL/GenBank/DDBJ databases">
        <authorList>
            <person name="Marques A."/>
        </authorList>
    </citation>
    <scope>NUCLEOTIDE SEQUENCE</scope>
    <source>
        <strain evidence="3">RhyPub2mFocal</strain>
        <tissue evidence="3">Leaves</tissue>
    </source>
</reference>
<dbReference type="InterPro" id="IPR053197">
    <property type="entry name" value="F-box_SCFL_complex_component"/>
</dbReference>
<evidence type="ECO:0000256" key="1">
    <source>
        <dbReference type="SAM" id="SignalP"/>
    </source>
</evidence>
<protein>
    <submittedName>
        <fullName evidence="3">FBD-associated F-box protein</fullName>
    </submittedName>
</protein>
<dbReference type="EMBL" id="JAMFTS010000003">
    <property type="protein sequence ID" value="KAJ4769449.1"/>
    <property type="molecule type" value="Genomic_DNA"/>
</dbReference>
<dbReference type="SUPFAM" id="SSF52047">
    <property type="entry name" value="RNI-like"/>
    <property type="match status" value="1"/>
</dbReference>
<accession>A0AAV8DQU1</accession>
<evidence type="ECO:0000259" key="2">
    <source>
        <dbReference type="PROSITE" id="PS50181"/>
    </source>
</evidence>
<dbReference type="InterPro" id="IPR055357">
    <property type="entry name" value="LRR_At1g61320_AtMIF1"/>
</dbReference>
<dbReference type="AlphaFoldDB" id="A0AAV8DQU1"/>
<dbReference type="InterPro" id="IPR036047">
    <property type="entry name" value="F-box-like_dom_sf"/>
</dbReference>
<dbReference type="PANTHER" id="PTHR34223">
    <property type="entry name" value="OS11G0201299 PROTEIN"/>
    <property type="match status" value="1"/>
</dbReference>
<dbReference type="Pfam" id="PF00646">
    <property type="entry name" value="F-box"/>
    <property type="match status" value="1"/>
</dbReference>
<dbReference type="PROSITE" id="PS50181">
    <property type="entry name" value="FBOX"/>
    <property type="match status" value="1"/>
</dbReference>
<evidence type="ECO:0000313" key="4">
    <source>
        <dbReference type="Proteomes" id="UP001140206"/>
    </source>
</evidence>
<dbReference type="SUPFAM" id="SSF81383">
    <property type="entry name" value="F-box domain"/>
    <property type="match status" value="1"/>
</dbReference>
<dbReference type="Gene3D" id="1.20.1280.50">
    <property type="match status" value="1"/>
</dbReference>
<organism evidence="3 4">
    <name type="scientific">Rhynchospora pubera</name>
    <dbReference type="NCBI Taxonomy" id="906938"/>
    <lineage>
        <taxon>Eukaryota</taxon>
        <taxon>Viridiplantae</taxon>
        <taxon>Streptophyta</taxon>
        <taxon>Embryophyta</taxon>
        <taxon>Tracheophyta</taxon>
        <taxon>Spermatophyta</taxon>
        <taxon>Magnoliopsida</taxon>
        <taxon>Liliopsida</taxon>
        <taxon>Poales</taxon>
        <taxon>Cyperaceae</taxon>
        <taxon>Cyperoideae</taxon>
        <taxon>Rhynchosporeae</taxon>
        <taxon>Rhynchospora</taxon>
    </lineage>
</organism>
<name>A0AAV8DQU1_9POAL</name>
<gene>
    <name evidence="3" type="ORF">LUZ62_053706</name>
</gene>
<feature type="domain" description="F-box" evidence="2">
    <location>
        <begin position="1"/>
        <end position="37"/>
    </location>
</feature>
<dbReference type="InterPro" id="IPR053781">
    <property type="entry name" value="F-box_AtFBL13-like"/>
</dbReference>
<sequence>MDMISSLPDCLLHLIMSFLTAQDAVRTCILSKRWKNLWTTLPFLDFDLSKFDYDGKIDDFEQRSKKFDKFRDFVCMTLEHREASYLQRFHLSCTEMSKFNDSYDMFIQSCICYALKHNLQWLKIDYELFSPPPLGVFTCASLVDVSLFSFFPYSIRAQGNSIDVINLPCLRRLYLRGFILYQDFVNKLFSGCPVLEFLHLENCEMNFSTVNTQSLKYLKVVCSRKCRKALEKRTGQLINAPNLLSFYLRICPRIIGDKMLLKMPSLTSAVFDVHMPKYSSYAGKSNMIFGLSNVQSLILCGTGIIMDLLENGLLNCPEFSNLKDLSVKGLCLYHYFSSLVSFLNLCPNLEKLSLSHHDNCCWVHACGNQEPLRMASFKCKLLKTVDVKFFKSDSKSLQIVKYLQDITFNSIVEINMSSHSDSCLTSLHW</sequence>
<keyword evidence="4" id="KW-1185">Reference proteome</keyword>
<feature type="chain" id="PRO_5043899910" evidence="1">
    <location>
        <begin position="22"/>
        <end position="429"/>
    </location>
</feature>
<evidence type="ECO:0000313" key="3">
    <source>
        <dbReference type="EMBL" id="KAJ4769449.1"/>
    </source>
</evidence>